<evidence type="ECO:0000313" key="2">
    <source>
        <dbReference type="Proteomes" id="UP000054903"/>
    </source>
</evidence>
<reference evidence="1" key="1">
    <citation type="submission" date="2016-01" db="EMBL/GenBank/DDBJ databases">
        <authorList>
            <person name="Peeters C."/>
        </authorList>
    </citation>
    <scope>NUCLEOTIDE SEQUENCE</scope>
    <source>
        <strain evidence="1">LMG 29320</strain>
    </source>
</reference>
<dbReference type="EMBL" id="FCNX02000003">
    <property type="protein sequence ID" value="SAK54000.1"/>
    <property type="molecule type" value="Genomic_DNA"/>
</dbReference>
<organism evidence="1 2">
    <name type="scientific">Caballeronia fortuita</name>
    <dbReference type="NCBI Taxonomy" id="1777138"/>
    <lineage>
        <taxon>Bacteria</taxon>
        <taxon>Pseudomonadati</taxon>
        <taxon>Pseudomonadota</taxon>
        <taxon>Betaproteobacteria</taxon>
        <taxon>Burkholderiales</taxon>
        <taxon>Burkholderiaceae</taxon>
        <taxon>Caballeronia</taxon>
    </lineage>
</organism>
<name>A0A158A8C0_9BURK</name>
<accession>A0A158A8C0</accession>
<sequence length="105" mass="11806">MTQVVGKRSKLNQIEVDAFTEVACLCQVIQTCSYPACNLRDLERVRQPVSEKIGLGSREQLGFPLQATKRRSMQQTRIIFPEGRPTSFAAKIKPMIAILATDIIR</sequence>
<dbReference type="AlphaFoldDB" id="A0A158A8C0"/>
<protein>
    <submittedName>
        <fullName evidence="1">Uncharacterized protein</fullName>
    </submittedName>
</protein>
<dbReference type="Proteomes" id="UP000054903">
    <property type="component" value="Unassembled WGS sequence"/>
</dbReference>
<proteinExistence type="predicted"/>
<keyword evidence="2" id="KW-1185">Reference proteome</keyword>
<comment type="caution">
    <text evidence="1">The sequence shown here is derived from an EMBL/GenBank/DDBJ whole genome shotgun (WGS) entry which is preliminary data.</text>
</comment>
<evidence type="ECO:0000313" key="1">
    <source>
        <dbReference type="EMBL" id="SAK54000.1"/>
    </source>
</evidence>
<gene>
    <name evidence="1" type="ORF">AWB77_01491</name>
</gene>